<feature type="domain" description="EGF-like" evidence="12">
    <location>
        <begin position="1033"/>
        <end position="1069"/>
    </location>
</feature>
<evidence type="ECO:0000256" key="8">
    <source>
        <dbReference type="PROSITE-ProRule" id="PRU00076"/>
    </source>
</evidence>
<evidence type="ECO:0000256" key="3">
    <source>
        <dbReference type="ARBA" id="ARBA00022536"/>
    </source>
</evidence>
<dbReference type="SMART" id="SM00209">
    <property type="entry name" value="TSP1"/>
    <property type="match status" value="1"/>
</dbReference>
<keyword evidence="7" id="KW-0325">Glycoprotein</keyword>
<dbReference type="Pfam" id="PF00084">
    <property type="entry name" value="Sushi"/>
    <property type="match status" value="2"/>
</dbReference>
<dbReference type="GO" id="GO:0005509">
    <property type="term" value="F:calcium ion binding"/>
    <property type="evidence" value="ECO:0007669"/>
    <property type="project" value="InterPro"/>
</dbReference>
<feature type="transmembrane region" description="Helical" evidence="11">
    <location>
        <begin position="115"/>
        <end position="134"/>
    </location>
</feature>
<proteinExistence type="predicted"/>
<dbReference type="FunFam" id="2.10.25.10:FF:000066">
    <property type="entry name" value="FAT atypical cadherin 4"/>
    <property type="match status" value="1"/>
</dbReference>
<dbReference type="GO" id="GO:0005576">
    <property type="term" value="C:extracellular region"/>
    <property type="evidence" value="ECO:0007669"/>
    <property type="project" value="UniProtKB-SubCell"/>
</dbReference>
<evidence type="ECO:0000259" key="14">
    <source>
        <dbReference type="PROSITE" id="PS50923"/>
    </source>
</evidence>
<dbReference type="Proteomes" id="UP000507470">
    <property type="component" value="Unassembled WGS sequence"/>
</dbReference>
<dbReference type="InterPro" id="IPR000884">
    <property type="entry name" value="TSP1_rpt"/>
</dbReference>
<dbReference type="PROSITE" id="PS50092">
    <property type="entry name" value="TSP1"/>
    <property type="match status" value="1"/>
</dbReference>
<keyword evidence="11" id="KW-0812">Transmembrane</keyword>
<dbReference type="CDD" id="cd00185">
    <property type="entry name" value="TNFRSF"/>
    <property type="match status" value="1"/>
</dbReference>
<dbReference type="SMART" id="SM00179">
    <property type="entry name" value="EGF_CA"/>
    <property type="match status" value="2"/>
</dbReference>
<feature type="domain" description="EGF-like" evidence="12">
    <location>
        <begin position="1071"/>
        <end position="1107"/>
    </location>
</feature>
<feature type="domain" description="Sushi" evidence="14">
    <location>
        <begin position="239"/>
        <end position="304"/>
    </location>
</feature>
<evidence type="ECO:0000256" key="4">
    <source>
        <dbReference type="ARBA" id="ARBA00022729"/>
    </source>
</evidence>
<dbReference type="PROSITE" id="PS50026">
    <property type="entry name" value="EGF_3"/>
    <property type="match status" value="2"/>
</dbReference>
<feature type="transmembrane region" description="Helical" evidence="11">
    <location>
        <begin position="1427"/>
        <end position="1451"/>
    </location>
</feature>
<evidence type="ECO:0008006" key="17">
    <source>
        <dbReference type="Google" id="ProtNLM"/>
    </source>
</evidence>
<dbReference type="PANTHER" id="PTHR46343">
    <property type="entry name" value="HYR DOMAIN-CONTAINING PROTEIN"/>
    <property type="match status" value="1"/>
</dbReference>
<dbReference type="PROSITE" id="PS00010">
    <property type="entry name" value="ASX_HYDROXYL"/>
    <property type="match status" value="1"/>
</dbReference>
<dbReference type="InterPro" id="IPR000742">
    <property type="entry name" value="EGF"/>
</dbReference>
<dbReference type="Pfam" id="PF00090">
    <property type="entry name" value="TSP_1"/>
    <property type="match status" value="1"/>
</dbReference>
<dbReference type="SUPFAM" id="SSF57535">
    <property type="entry name" value="Complement control module/SCR domain"/>
    <property type="match status" value="3"/>
</dbReference>
<dbReference type="InterPro" id="IPR000152">
    <property type="entry name" value="EGF-type_Asp/Asn_hydroxyl_site"/>
</dbReference>
<dbReference type="Gene3D" id="2.10.25.10">
    <property type="entry name" value="Laminin"/>
    <property type="match status" value="2"/>
</dbReference>
<dbReference type="SMART" id="SM01411">
    <property type="entry name" value="Ephrin_rec_like"/>
    <property type="match status" value="3"/>
</dbReference>
<evidence type="ECO:0000256" key="2">
    <source>
        <dbReference type="ARBA" id="ARBA00022525"/>
    </source>
</evidence>
<dbReference type="InterPro" id="IPR000436">
    <property type="entry name" value="Sushi_SCR_CCP_dom"/>
</dbReference>
<dbReference type="EMBL" id="CACVKT020003598">
    <property type="protein sequence ID" value="CAC5384615.1"/>
    <property type="molecule type" value="Genomic_DNA"/>
</dbReference>
<keyword evidence="11" id="KW-1133">Transmembrane helix</keyword>
<organism evidence="15 16">
    <name type="scientific">Mytilus coruscus</name>
    <name type="common">Sea mussel</name>
    <dbReference type="NCBI Taxonomy" id="42192"/>
    <lineage>
        <taxon>Eukaryota</taxon>
        <taxon>Metazoa</taxon>
        <taxon>Spiralia</taxon>
        <taxon>Lophotrochozoa</taxon>
        <taxon>Mollusca</taxon>
        <taxon>Bivalvia</taxon>
        <taxon>Autobranchia</taxon>
        <taxon>Pteriomorphia</taxon>
        <taxon>Mytilida</taxon>
        <taxon>Mytiloidea</taxon>
        <taxon>Mytilidae</taxon>
        <taxon>Mytilinae</taxon>
        <taxon>Mytilus</taxon>
    </lineage>
</organism>
<dbReference type="PROSITE" id="PS00022">
    <property type="entry name" value="EGF_1"/>
    <property type="match status" value="2"/>
</dbReference>
<evidence type="ECO:0000256" key="7">
    <source>
        <dbReference type="ARBA" id="ARBA00023180"/>
    </source>
</evidence>
<dbReference type="Gene3D" id="2.10.70.10">
    <property type="entry name" value="Complement Module, domain 1"/>
    <property type="match status" value="4"/>
</dbReference>
<feature type="disulfide bond" evidence="8">
    <location>
        <begin position="1097"/>
        <end position="1106"/>
    </location>
</feature>
<dbReference type="InterPro" id="IPR001881">
    <property type="entry name" value="EGF-like_Ca-bd_dom"/>
</dbReference>
<keyword evidence="3 8" id="KW-0245">EGF-like domain</keyword>
<comment type="subcellular location">
    <subcellularLocation>
        <location evidence="1">Secreted</location>
    </subcellularLocation>
</comment>
<evidence type="ECO:0000256" key="5">
    <source>
        <dbReference type="ARBA" id="ARBA00022737"/>
    </source>
</evidence>
<feature type="domain" description="HYR" evidence="13">
    <location>
        <begin position="362"/>
        <end position="456"/>
    </location>
</feature>
<dbReference type="PRINTS" id="PR01705">
    <property type="entry name" value="TSP1REPEAT"/>
</dbReference>
<keyword evidence="2" id="KW-0964">Secreted</keyword>
<dbReference type="InterPro" id="IPR035976">
    <property type="entry name" value="Sushi/SCR/CCP_sf"/>
</dbReference>
<evidence type="ECO:0000256" key="10">
    <source>
        <dbReference type="SAM" id="MobiDB-lite"/>
    </source>
</evidence>
<dbReference type="SUPFAM" id="SSF57184">
    <property type="entry name" value="Growth factor receptor domain"/>
    <property type="match status" value="1"/>
</dbReference>
<protein>
    <recommendedName>
        <fullName evidence="17">Sushi, von Willebrand factor type A, EGF and pentraxin domain-containing protein 1</fullName>
    </recommendedName>
</protein>
<comment type="caution">
    <text evidence="8">Lacks conserved residue(s) required for the propagation of feature annotation.</text>
</comment>
<evidence type="ECO:0000259" key="13">
    <source>
        <dbReference type="PROSITE" id="PS50825"/>
    </source>
</evidence>
<evidence type="ECO:0000256" key="1">
    <source>
        <dbReference type="ARBA" id="ARBA00004613"/>
    </source>
</evidence>
<dbReference type="SMART" id="SM00032">
    <property type="entry name" value="CCP"/>
    <property type="match status" value="4"/>
</dbReference>
<keyword evidence="4" id="KW-0732">Signal</keyword>
<dbReference type="Pfam" id="PF00008">
    <property type="entry name" value="EGF"/>
    <property type="match status" value="1"/>
</dbReference>
<feature type="domain" description="HYR" evidence="13">
    <location>
        <begin position="153"/>
        <end position="238"/>
    </location>
</feature>
<evidence type="ECO:0000313" key="15">
    <source>
        <dbReference type="EMBL" id="CAC5384615.1"/>
    </source>
</evidence>
<dbReference type="PROSITE" id="PS50923">
    <property type="entry name" value="SUSHI"/>
    <property type="match status" value="2"/>
</dbReference>
<evidence type="ECO:0000313" key="16">
    <source>
        <dbReference type="Proteomes" id="UP000507470"/>
    </source>
</evidence>
<evidence type="ECO:0000256" key="6">
    <source>
        <dbReference type="ARBA" id="ARBA00023157"/>
    </source>
</evidence>
<dbReference type="PANTHER" id="PTHR46343:SF2">
    <property type="entry name" value="SUSHI_VON WILLEBRAND FACTOR TYPE A_EGF_PENTRAXIN DOMAIN-CONTAINING 1"/>
    <property type="match status" value="1"/>
</dbReference>
<dbReference type="Pfam" id="PF07699">
    <property type="entry name" value="Ephrin_rec_like"/>
    <property type="match status" value="3"/>
</dbReference>
<sequence>MNVWMNAHIAKPPPRSPLEYRWKMGNSSIVLINKYQDERDKTSVCSIPTDRELLRCDVLPLKNVVPEGSKCSFMETDNTRSERVVVNYVCESQMLIAMNHMHRGTGEHHVIRKRFLFGAIMSAIVGVGAIINIVCGIFCEASPGASSSGGSSNSVNKPPTITCPDVPDKFTTSRLQDTIAITWDEPTATDPEGKSVEITTTGDPSGSSFGSGSHVITYTASDDKGNKDTCNIRFQVSVIHCLESLYLENGKIDCDTSSRIFGTACMFTCNNGYQLSSNNSSTVTCDISYSEGVWSPSFNVTCTKKICTSPYHPCNGRLSCTSDNYEHGTTCYQVCNDGYSTDSTKSMVCNGDQWTGVIDPCLDYEEPEFTFCPTTIGKIADRLTGDIIVNWSTTPIVSDNSKNDETCGFGSSVEIHQIQGLPSGSSFEVGYHPISYNATDSSSNIAQCTFVVIIEVSIYSVYRSISDPLVMDDEYVLVTCPNGYAYGSTCSLACFMSYELDGDANVTCERNTSAEDKAFWNWNNETQAFCQKLSCPKLPVPEGGALVCSTASGNEVCTMSCSNEYQVAKGTSITYICSDEQIWIQGIPPNCTDKVHPRNAIGEGEFFLYYEGNCSDLTTIETIKNHFIETIRRVESTEGWSNLCPSNCTIEDVVVDCGALNGKRRRRSTEKDAFHKIFKRSTEPTDKGLWGNDDIYAELSDFMSNRVEEGAFDFPNVTKGSMQFGWLDYNCPLGQIPTYNDDGTCVGCPPGQYLDNDDCLDCSIGYYQDKEYKINCEKCPSNQSTESTRSTSKNDCQDVCQPGTYSNTGIVPCSPCPLGHYQHDYGAKVCLSCPLQTFTLSTGSNDCQRMDASFTAENGLKNLKSLSYNIEDYTLSVFLKLDSNSQCIAVTLSNFQITIGMEIEMSIASRQYSFTVPNDTVSTDWAHASIVWKKSLQETSFFWNGNKITSHIFDTATAEEIQVNVDSFIQIRALSIGCSFTGFIFATEALPDSTIEDLAKSCFPTLDGVVLTMQDLYISEQSDVQLKYSKCDVFDECMSSPCGQGNVCVNKQSGYQCKCLGGYSGANCEVPPDFCELNDCRNDATCASHFSNYTCHCSIGFTGIFCESEIVNGNWGSWLSWSECSASCEGGTQTRERYCNNPTPDRYGLACVGSSTSDKSCNIDPCPVCPHYFTIYAYKNIFNCTTAADTIVINYLPLDLYECGLVTGFTWNARPPPCASAKSPRTLQVSTSVTYSADCSNENQISTALSQSLNELQCVQNKTCAGAAVTSGCGDSRRKRSTSSLNVVVQLYTQLSQNALNLDTFYSNNIVSPGLLELITAYTDLTMSVIQMNTTDVLSLDTNGNIYTADLSSLIVTTMECPYGTFWSNGLCVICFKGTYQDASGQMQCKTCPEGFTTNYIASTNETECNIEQATESTERSDLNTKIILPAAVGGFTILFITILVIGSCIYKNKQRKIIRSGSTKSLRSIGKPCIIFPTKDGLNERKVPPVTLDEYKTENGWVEDSSSLSNGRYSVASLTKVNILPNGSHIEDNLRYTRLPSKWENRKAPFSGHIVKKNFKGSLSVENLD</sequence>
<feature type="disulfide bond" evidence="8">
    <location>
        <begin position="1059"/>
        <end position="1068"/>
    </location>
</feature>
<evidence type="ECO:0000259" key="12">
    <source>
        <dbReference type="PROSITE" id="PS50026"/>
    </source>
</evidence>
<keyword evidence="5" id="KW-0677">Repeat</keyword>
<dbReference type="Gene3D" id="2.10.50.10">
    <property type="entry name" value="Tumor Necrosis Factor Receptor, subunit A, domain 2"/>
    <property type="match status" value="3"/>
</dbReference>
<dbReference type="InterPro" id="IPR003410">
    <property type="entry name" value="HYR_dom"/>
</dbReference>
<keyword evidence="11" id="KW-0472">Membrane</keyword>
<accession>A0A6J8BKZ3</accession>
<dbReference type="Pfam" id="PF02494">
    <property type="entry name" value="HYR"/>
    <property type="match status" value="2"/>
</dbReference>
<evidence type="ECO:0000256" key="9">
    <source>
        <dbReference type="PROSITE-ProRule" id="PRU00302"/>
    </source>
</evidence>
<dbReference type="PROSITE" id="PS50825">
    <property type="entry name" value="HYR"/>
    <property type="match status" value="2"/>
</dbReference>
<dbReference type="InterPro" id="IPR036383">
    <property type="entry name" value="TSP1_rpt_sf"/>
</dbReference>
<dbReference type="CDD" id="cd00033">
    <property type="entry name" value="CCP"/>
    <property type="match status" value="2"/>
</dbReference>
<reference evidence="15 16" key="1">
    <citation type="submission" date="2020-06" db="EMBL/GenBank/DDBJ databases">
        <authorList>
            <person name="Li R."/>
            <person name="Bekaert M."/>
        </authorList>
    </citation>
    <scope>NUCLEOTIDE SEQUENCE [LARGE SCALE GENOMIC DNA]</scope>
    <source>
        <strain evidence="16">wild</strain>
    </source>
</reference>
<dbReference type="Gene3D" id="2.20.100.10">
    <property type="entry name" value="Thrombospondin type-1 (TSP1) repeat"/>
    <property type="match status" value="1"/>
</dbReference>
<gene>
    <name evidence="15" type="ORF">MCOR_20238</name>
</gene>
<keyword evidence="16" id="KW-1185">Reference proteome</keyword>
<feature type="region of interest" description="Disordered" evidence="10">
    <location>
        <begin position="186"/>
        <end position="210"/>
    </location>
</feature>
<feature type="region of interest" description="Disordered" evidence="10">
    <location>
        <begin position="146"/>
        <end position="167"/>
    </location>
</feature>
<evidence type="ECO:0000256" key="11">
    <source>
        <dbReference type="SAM" id="Phobius"/>
    </source>
</evidence>
<dbReference type="FunFam" id="2.20.100.10:FF:000067">
    <property type="entry name" value="Hemicentin 1"/>
    <property type="match status" value="1"/>
</dbReference>
<feature type="domain" description="Sushi" evidence="14">
    <location>
        <begin position="305"/>
        <end position="363"/>
    </location>
</feature>
<dbReference type="SUPFAM" id="SSF57196">
    <property type="entry name" value="EGF/Laminin"/>
    <property type="match status" value="2"/>
</dbReference>
<keyword evidence="6 8" id="KW-1015">Disulfide bond</keyword>
<dbReference type="PROSITE" id="PS01186">
    <property type="entry name" value="EGF_2"/>
    <property type="match status" value="2"/>
</dbReference>
<dbReference type="SUPFAM" id="SSF82895">
    <property type="entry name" value="TSP-1 type 1 repeat"/>
    <property type="match status" value="1"/>
</dbReference>
<dbReference type="InterPro" id="IPR011641">
    <property type="entry name" value="Tyr-kin_ephrin_A/B_rcpt-like"/>
</dbReference>
<dbReference type="InterPro" id="IPR009030">
    <property type="entry name" value="Growth_fac_rcpt_cys_sf"/>
</dbReference>
<name>A0A6J8BKZ3_MYTCO</name>
<dbReference type="OrthoDB" id="6147614at2759"/>
<dbReference type="InterPro" id="IPR043555">
    <property type="entry name" value="SRPX-like"/>
</dbReference>
<keyword evidence="9" id="KW-0768">Sushi</keyword>
<dbReference type="CDD" id="cd00054">
    <property type="entry name" value="EGF_CA"/>
    <property type="match status" value="2"/>
</dbReference>
<dbReference type="SMART" id="SM00181">
    <property type="entry name" value="EGF"/>
    <property type="match status" value="3"/>
</dbReference>